<dbReference type="EMBL" id="JAUSUC010000005">
    <property type="protein sequence ID" value="MDQ0214283.1"/>
    <property type="molecule type" value="Genomic_DNA"/>
</dbReference>
<keyword evidence="3" id="KW-0966">Cell projection</keyword>
<name>A0AAJ1SWS1_9BACI</name>
<dbReference type="GO" id="GO:0005829">
    <property type="term" value="C:cytosol"/>
    <property type="evidence" value="ECO:0007669"/>
    <property type="project" value="TreeGrafter"/>
</dbReference>
<keyword evidence="4" id="KW-1185">Reference proteome</keyword>
<dbReference type="InterPro" id="IPR033875">
    <property type="entry name" value="FlhG"/>
</dbReference>
<dbReference type="PANTHER" id="PTHR43384">
    <property type="entry name" value="SEPTUM SITE-DETERMINING PROTEIN MIND HOMOLOG, CHLOROPLASTIC-RELATED"/>
    <property type="match status" value="1"/>
</dbReference>
<dbReference type="InterPro" id="IPR027417">
    <property type="entry name" value="P-loop_NTPase"/>
</dbReference>
<keyword evidence="3" id="KW-0282">Flagellum</keyword>
<accession>A0AAJ1SWS1</accession>
<sequence length="287" mass="32426">MKDQAESLRLKIMKAQGKQATTVAVVSGKGGVGKSNFSMNFAISLAKNGKKVLLFDLDIGMGNIHILSGQVVDRSIADFFAGEYELEEIILQGPNEISYVFGGSGLAQIVEWSQTTFERWLDALESLQYEYDYFLFDMGAGATSESLELLMSVDEMIVLTTPEPTAITDAYSMMKYIQLMVKDKSFYLVCNRAETKREGVGTLERLSITMRKFLQKEVNILGVLPEDPVVKKAVIAQTPFLIHYPKSSISRSLELVVQKYLSNDERTIDSTLKRNFIHRLRHFFFER</sequence>
<keyword evidence="3" id="KW-0969">Cilium</keyword>
<dbReference type="Gene3D" id="3.40.50.300">
    <property type="entry name" value="P-loop containing nucleotide triphosphate hydrolases"/>
    <property type="match status" value="1"/>
</dbReference>
<dbReference type="GO" id="GO:0016887">
    <property type="term" value="F:ATP hydrolysis activity"/>
    <property type="evidence" value="ECO:0007669"/>
    <property type="project" value="TreeGrafter"/>
</dbReference>
<reference evidence="3" key="1">
    <citation type="submission" date="2023-07" db="EMBL/GenBank/DDBJ databases">
        <title>Genomic Encyclopedia of Type Strains, Phase IV (KMG-IV): sequencing the most valuable type-strain genomes for metagenomic binning, comparative biology and taxonomic classification.</title>
        <authorList>
            <person name="Goeker M."/>
        </authorList>
    </citation>
    <scope>NUCLEOTIDE SEQUENCE</scope>
    <source>
        <strain evidence="3">DSM 23947</strain>
    </source>
</reference>
<evidence type="ECO:0000313" key="3">
    <source>
        <dbReference type="EMBL" id="MDQ0214283.1"/>
    </source>
</evidence>
<dbReference type="InterPro" id="IPR025501">
    <property type="entry name" value="MinD_FleN"/>
</dbReference>
<evidence type="ECO:0000313" key="4">
    <source>
        <dbReference type="Proteomes" id="UP001237207"/>
    </source>
</evidence>
<protein>
    <submittedName>
        <fullName evidence="3">Flagellar biosynthesis protein FlhG</fullName>
    </submittedName>
</protein>
<dbReference type="InterPro" id="IPR033756">
    <property type="entry name" value="YlxH/NBP35"/>
</dbReference>
<dbReference type="SUPFAM" id="SSF52540">
    <property type="entry name" value="P-loop containing nucleoside triphosphate hydrolases"/>
    <property type="match status" value="1"/>
</dbReference>
<proteinExistence type="predicted"/>
<keyword evidence="1" id="KW-0547">Nucleotide-binding</keyword>
<dbReference type="Proteomes" id="UP001237207">
    <property type="component" value="Unassembled WGS sequence"/>
</dbReference>
<organism evidence="3 4">
    <name type="scientific">Oikeobacillus pervagus</name>
    <dbReference type="NCBI Taxonomy" id="1325931"/>
    <lineage>
        <taxon>Bacteria</taxon>
        <taxon>Bacillati</taxon>
        <taxon>Bacillota</taxon>
        <taxon>Bacilli</taxon>
        <taxon>Bacillales</taxon>
        <taxon>Bacillaceae</taxon>
        <taxon>Oikeobacillus</taxon>
    </lineage>
</organism>
<dbReference type="Pfam" id="PF10609">
    <property type="entry name" value="ParA"/>
    <property type="match status" value="1"/>
</dbReference>
<dbReference type="CDD" id="cd02038">
    <property type="entry name" value="FlhG-like"/>
    <property type="match status" value="1"/>
</dbReference>
<evidence type="ECO:0000256" key="1">
    <source>
        <dbReference type="ARBA" id="ARBA00022741"/>
    </source>
</evidence>
<dbReference type="GO" id="GO:0009898">
    <property type="term" value="C:cytoplasmic side of plasma membrane"/>
    <property type="evidence" value="ECO:0007669"/>
    <property type="project" value="TreeGrafter"/>
</dbReference>
<evidence type="ECO:0000256" key="2">
    <source>
        <dbReference type="ARBA" id="ARBA00022840"/>
    </source>
</evidence>
<dbReference type="GO" id="GO:0005524">
    <property type="term" value="F:ATP binding"/>
    <property type="evidence" value="ECO:0007669"/>
    <property type="project" value="UniProtKB-KW"/>
</dbReference>
<dbReference type="PIRSF" id="PIRSF003092">
    <property type="entry name" value="MinD"/>
    <property type="match status" value="1"/>
</dbReference>
<keyword evidence="2" id="KW-0067">ATP-binding</keyword>
<comment type="caution">
    <text evidence="3">The sequence shown here is derived from an EMBL/GenBank/DDBJ whole genome shotgun (WGS) entry which is preliminary data.</text>
</comment>
<gene>
    <name evidence="3" type="ORF">J2S13_000679</name>
</gene>
<dbReference type="InterPro" id="IPR050625">
    <property type="entry name" value="ParA/MinD_ATPase"/>
</dbReference>
<dbReference type="RefSeq" id="WP_307256270.1">
    <property type="nucleotide sequence ID" value="NZ_JAUSUC010000005.1"/>
</dbReference>
<dbReference type="AlphaFoldDB" id="A0AAJ1SWS1"/>
<dbReference type="GO" id="GO:0051782">
    <property type="term" value="P:negative regulation of cell division"/>
    <property type="evidence" value="ECO:0007669"/>
    <property type="project" value="TreeGrafter"/>
</dbReference>
<dbReference type="PANTHER" id="PTHR43384:SF4">
    <property type="entry name" value="CELLULOSE BIOSYNTHESIS PROTEIN BCSQ-RELATED"/>
    <property type="match status" value="1"/>
</dbReference>